<sequence>MRNPADRTDTTRAHSARVYDYILGGEDHYPVDAEAGDAMCRHWPALPVHMRENRRFMHRAGHYLADEKGIRQFLDIGAGLPTSPNLHEIVQGVAPESRVIYVDNDPTVLAHAEAPLNGSPEGATAYIDADMRDPDTITGSPRFRELLDLDEPVGLMVIGIMHFIRPPEDQPLVQRLLEPLPSGSYLAMTIGTGDFAPEEVGRVAEEYERQNMPMVLRDLATATSFFDGLELVEPGVTQVHKWRPGAGQQDVDDRDIAMYGAVAYKP</sequence>
<dbReference type="EMBL" id="CP018047">
    <property type="protein sequence ID" value="AQU70595.1"/>
    <property type="molecule type" value="Genomic_DNA"/>
</dbReference>
<gene>
    <name evidence="1" type="ORF">BBN63_02475</name>
</gene>
<reference evidence="1 2" key="1">
    <citation type="submission" date="2016-11" db="EMBL/GenBank/DDBJ databases">
        <title>Complete genome sequence of Streptomyces niveus SCSIO 3406.</title>
        <authorList>
            <person name="Zhu Q."/>
            <person name="Cheng W."/>
            <person name="Song Y."/>
            <person name="Li Q."/>
            <person name="Ju J."/>
        </authorList>
    </citation>
    <scope>NUCLEOTIDE SEQUENCE [LARGE SCALE GENOMIC DNA]</scope>
    <source>
        <strain evidence="1 2">SCSIO 3406</strain>
    </source>
</reference>
<dbReference type="AlphaFoldDB" id="A0A1U9R3W3"/>
<keyword evidence="1" id="KW-0489">Methyltransferase</keyword>
<dbReference type="KEGG" id="snw:BBN63_02475"/>
<dbReference type="GO" id="GO:0008168">
    <property type="term" value="F:methyltransferase activity"/>
    <property type="evidence" value="ECO:0007669"/>
    <property type="project" value="UniProtKB-KW"/>
</dbReference>
<protein>
    <submittedName>
        <fullName evidence="1">Methyltransferase</fullName>
    </submittedName>
</protein>
<evidence type="ECO:0000313" key="1">
    <source>
        <dbReference type="EMBL" id="AQU70595.1"/>
    </source>
</evidence>
<proteinExistence type="predicted"/>
<dbReference type="Pfam" id="PF04672">
    <property type="entry name" value="Methyltransf_19"/>
    <property type="match status" value="1"/>
</dbReference>
<dbReference type="GO" id="GO:0032259">
    <property type="term" value="P:methylation"/>
    <property type="evidence" value="ECO:0007669"/>
    <property type="project" value="UniProtKB-KW"/>
</dbReference>
<dbReference type="InterPro" id="IPR006764">
    <property type="entry name" value="SAM_dep_MeTrfase_SAV2177_type"/>
</dbReference>
<accession>A0A1U9R3W3</accession>
<dbReference type="Gene3D" id="3.40.50.150">
    <property type="entry name" value="Vaccinia Virus protein VP39"/>
    <property type="match status" value="1"/>
</dbReference>
<keyword evidence="2" id="KW-1185">Reference proteome</keyword>
<dbReference type="Proteomes" id="UP000189677">
    <property type="component" value="Chromosome"/>
</dbReference>
<evidence type="ECO:0000313" key="2">
    <source>
        <dbReference type="Proteomes" id="UP000189677"/>
    </source>
</evidence>
<dbReference type="SUPFAM" id="SSF53335">
    <property type="entry name" value="S-adenosyl-L-methionine-dependent methyltransferases"/>
    <property type="match status" value="1"/>
</dbReference>
<dbReference type="OrthoDB" id="4134439at2"/>
<dbReference type="PIRSF" id="PIRSF017393">
    <property type="entry name" value="MTase_SAV2177"/>
    <property type="match status" value="1"/>
</dbReference>
<organism evidence="1 2">
    <name type="scientific">Streptomyces niveus</name>
    <name type="common">Streptomyces spheroides</name>
    <dbReference type="NCBI Taxonomy" id="193462"/>
    <lineage>
        <taxon>Bacteria</taxon>
        <taxon>Bacillati</taxon>
        <taxon>Actinomycetota</taxon>
        <taxon>Actinomycetes</taxon>
        <taxon>Kitasatosporales</taxon>
        <taxon>Streptomycetaceae</taxon>
        <taxon>Streptomyces</taxon>
    </lineage>
</organism>
<dbReference type="RefSeq" id="WP_078079285.1">
    <property type="nucleotide sequence ID" value="NZ_CP018047.1"/>
</dbReference>
<keyword evidence="1" id="KW-0808">Transferase</keyword>
<name>A0A1U9R3W3_STRNV</name>
<dbReference type="InterPro" id="IPR029063">
    <property type="entry name" value="SAM-dependent_MTases_sf"/>
</dbReference>